<reference evidence="1" key="1">
    <citation type="journal article" date="2021" name="bioRxiv">
        <title>Unraveling nitrogen, sulfur and carbon metabolic pathways and microbial community transcriptional responses to substrate deprivation and toxicity stresses in a bioreactor mimicking anoxic brackish coastal sediment conditions.</title>
        <authorList>
            <person name="Martins P.D."/>
            <person name="Echeveste M.J."/>
            <person name="Arshad A."/>
            <person name="Kurth J."/>
            <person name="Ouboter H."/>
            <person name="Jetten M.S.M."/>
            <person name="Welte C.U."/>
        </authorList>
    </citation>
    <scope>NUCLEOTIDE SEQUENCE</scope>
    <source>
        <strain evidence="1">MAG_39</strain>
    </source>
</reference>
<dbReference type="InterPro" id="IPR052552">
    <property type="entry name" value="YeaO-like"/>
</dbReference>
<accession>A0A953J381</accession>
<evidence type="ECO:0000313" key="2">
    <source>
        <dbReference type="Proteomes" id="UP000705867"/>
    </source>
</evidence>
<proteinExistence type="predicted"/>
<dbReference type="Proteomes" id="UP000705867">
    <property type="component" value="Unassembled WGS sequence"/>
</dbReference>
<sequence length="126" mass="14585">MDIRIKRVYEPPDSQDGFRVLVDRVWPRGMTKERAQADLWLKDAAPSTALRKWFGHDRAKWEAFKSRYFSELDAQPEAVTKLLDQAAQGRLTLLFSAHDTEYNQAAALREYLLLRSKKSSLSKRGT</sequence>
<evidence type="ECO:0000313" key="1">
    <source>
        <dbReference type="EMBL" id="MBZ0155426.1"/>
    </source>
</evidence>
<dbReference type="EMBL" id="JAIOIV010000032">
    <property type="protein sequence ID" value="MBZ0155426.1"/>
    <property type="molecule type" value="Genomic_DNA"/>
</dbReference>
<dbReference type="PANTHER" id="PTHR36849:SF1">
    <property type="entry name" value="CYTOPLASMIC PROTEIN"/>
    <property type="match status" value="1"/>
</dbReference>
<gene>
    <name evidence="1" type="ORF">K8I29_04320</name>
</gene>
<dbReference type="AlphaFoldDB" id="A0A953J381"/>
<protein>
    <submittedName>
        <fullName evidence="1">DUF488 domain-containing protein</fullName>
    </submittedName>
</protein>
<name>A0A953J381_9BACT</name>
<organism evidence="1 2">
    <name type="scientific">Candidatus Nitrobium versatile</name>
    <dbReference type="NCBI Taxonomy" id="2884831"/>
    <lineage>
        <taxon>Bacteria</taxon>
        <taxon>Pseudomonadati</taxon>
        <taxon>Nitrospirota</taxon>
        <taxon>Nitrospiria</taxon>
        <taxon>Nitrospirales</taxon>
        <taxon>Nitrospiraceae</taxon>
        <taxon>Candidatus Nitrobium</taxon>
    </lineage>
</organism>
<comment type="caution">
    <text evidence="1">The sequence shown here is derived from an EMBL/GenBank/DDBJ whole genome shotgun (WGS) entry which is preliminary data.</text>
</comment>
<dbReference type="Pfam" id="PF22752">
    <property type="entry name" value="DUF488-N3i"/>
    <property type="match status" value="1"/>
</dbReference>
<dbReference type="PANTHER" id="PTHR36849">
    <property type="entry name" value="CYTOPLASMIC PROTEIN-RELATED"/>
    <property type="match status" value="1"/>
</dbReference>
<reference evidence="1" key="2">
    <citation type="submission" date="2021-08" db="EMBL/GenBank/DDBJ databases">
        <authorList>
            <person name="Dalcin Martins P."/>
        </authorList>
    </citation>
    <scope>NUCLEOTIDE SEQUENCE</scope>
    <source>
        <strain evidence="1">MAG_39</strain>
    </source>
</reference>